<dbReference type="InterPro" id="IPR001451">
    <property type="entry name" value="Hexapep"/>
</dbReference>
<dbReference type="InterPro" id="IPR018357">
    <property type="entry name" value="Hexapep_transf_CS"/>
</dbReference>
<dbReference type="Pfam" id="PF14602">
    <property type="entry name" value="Hexapep_2"/>
    <property type="match status" value="1"/>
</dbReference>
<dbReference type="InterPro" id="IPR050179">
    <property type="entry name" value="Trans_hexapeptide_repeat"/>
</dbReference>
<evidence type="ECO:0000313" key="5">
    <source>
        <dbReference type="EMBL" id="NJC26464.1"/>
    </source>
</evidence>
<dbReference type="EC" id="2.3.1.201" evidence="5"/>
<dbReference type="Gene3D" id="2.160.10.10">
    <property type="entry name" value="Hexapeptide repeat proteins"/>
    <property type="match status" value="1"/>
</dbReference>
<dbReference type="GO" id="GO:0016746">
    <property type="term" value="F:acyltransferase activity"/>
    <property type="evidence" value="ECO:0007669"/>
    <property type="project" value="UniProtKB-KW"/>
</dbReference>
<keyword evidence="6" id="KW-1185">Reference proteome</keyword>
<dbReference type="PANTHER" id="PTHR43300:SF4">
    <property type="entry name" value="ACYL-[ACYL-CARRIER-PROTEIN]--UDP-N-ACETYLGLUCOSAMINE O-ACYLTRANSFERASE"/>
    <property type="match status" value="1"/>
</dbReference>
<organism evidence="5 6">
    <name type="scientific">Neolewinella antarctica</name>
    <dbReference type="NCBI Taxonomy" id="442734"/>
    <lineage>
        <taxon>Bacteria</taxon>
        <taxon>Pseudomonadati</taxon>
        <taxon>Bacteroidota</taxon>
        <taxon>Saprospiria</taxon>
        <taxon>Saprospirales</taxon>
        <taxon>Lewinellaceae</taxon>
        <taxon>Neolewinella</taxon>
    </lineage>
</organism>
<dbReference type="PROSITE" id="PS00101">
    <property type="entry name" value="HEXAPEP_TRANSFERASES"/>
    <property type="match status" value="1"/>
</dbReference>
<sequence length="190" mass="19884">MPVFIHPTAVVDEGARIGDGTKIWHFCHLSSGSQLGAKCNLGQNVYVASGVVLGRNCKVQNNVSLYTGVTCADDVFIGPSAVFTNVKNPRAAVNRRGEYAATKLERGVTIGANAVIVCGVTLAAYAMVGAGSVVTKDVAAYSLVVGNPARHVGWVSKAGVRLDFDAEGRAFCADAGVGYFLDERGCWEEG</sequence>
<dbReference type="Pfam" id="PF00132">
    <property type="entry name" value="Hexapep"/>
    <property type="match status" value="1"/>
</dbReference>
<accession>A0ABX0XBY1</accession>
<proteinExistence type="inferred from homology"/>
<dbReference type="Proteomes" id="UP000770785">
    <property type="component" value="Unassembled WGS sequence"/>
</dbReference>
<dbReference type="InterPro" id="IPR011004">
    <property type="entry name" value="Trimer_LpxA-like_sf"/>
</dbReference>
<comment type="caution">
    <text evidence="5">The sequence shown here is derived from an EMBL/GenBank/DDBJ whole genome shotgun (WGS) entry which is preliminary data.</text>
</comment>
<keyword evidence="2 5" id="KW-0808">Transferase</keyword>
<evidence type="ECO:0000256" key="1">
    <source>
        <dbReference type="ARBA" id="ARBA00007274"/>
    </source>
</evidence>
<dbReference type="RefSeq" id="WP_168037203.1">
    <property type="nucleotide sequence ID" value="NZ_JAATJH010000002.1"/>
</dbReference>
<name>A0ABX0XBY1_9BACT</name>
<protein>
    <submittedName>
        <fullName evidence="5">UDP-2-acetamido-3-amino-2,3-dideoxy-glucuronate N-acetyltransferase</fullName>
        <ecNumber evidence="5">2.3.1.201</ecNumber>
    </submittedName>
</protein>
<comment type="similarity">
    <text evidence="1">Belongs to the transferase hexapeptide repeat family.</text>
</comment>
<evidence type="ECO:0000256" key="2">
    <source>
        <dbReference type="ARBA" id="ARBA00022679"/>
    </source>
</evidence>
<reference evidence="5 6" key="1">
    <citation type="submission" date="2020-03" db="EMBL/GenBank/DDBJ databases">
        <title>Genomic Encyclopedia of Type Strains, Phase IV (KMG-IV): sequencing the most valuable type-strain genomes for metagenomic binning, comparative biology and taxonomic classification.</title>
        <authorList>
            <person name="Goeker M."/>
        </authorList>
    </citation>
    <scope>NUCLEOTIDE SEQUENCE [LARGE SCALE GENOMIC DNA]</scope>
    <source>
        <strain evidence="5 6">DSM 105096</strain>
    </source>
</reference>
<keyword evidence="3" id="KW-0677">Repeat</keyword>
<dbReference type="EMBL" id="JAATJH010000002">
    <property type="protein sequence ID" value="NJC26464.1"/>
    <property type="molecule type" value="Genomic_DNA"/>
</dbReference>
<evidence type="ECO:0000256" key="3">
    <source>
        <dbReference type="ARBA" id="ARBA00022737"/>
    </source>
</evidence>
<evidence type="ECO:0000313" key="6">
    <source>
        <dbReference type="Proteomes" id="UP000770785"/>
    </source>
</evidence>
<evidence type="ECO:0000256" key="4">
    <source>
        <dbReference type="ARBA" id="ARBA00023315"/>
    </source>
</evidence>
<keyword evidence="4 5" id="KW-0012">Acyltransferase</keyword>
<gene>
    <name evidence="5" type="ORF">GGR27_001963</name>
</gene>
<dbReference type="PANTHER" id="PTHR43300">
    <property type="entry name" value="ACETYLTRANSFERASE"/>
    <property type="match status" value="1"/>
</dbReference>
<dbReference type="SUPFAM" id="SSF51161">
    <property type="entry name" value="Trimeric LpxA-like enzymes"/>
    <property type="match status" value="1"/>
</dbReference>
<dbReference type="CDD" id="cd03358">
    <property type="entry name" value="LbH_WxcM_N_like"/>
    <property type="match status" value="1"/>
</dbReference>